<reference evidence="1" key="1">
    <citation type="submission" date="2020-08" db="EMBL/GenBank/DDBJ databases">
        <title>Multicomponent nature underlies the extraordinary mechanical properties of spider dragline silk.</title>
        <authorList>
            <person name="Kono N."/>
            <person name="Nakamura H."/>
            <person name="Mori M."/>
            <person name="Yoshida Y."/>
            <person name="Ohtoshi R."/>
            <person name="Malay A.D."/>
            <person name="Moran D.A.P."/>
            <person name="Tomita M."/>
            <person name="Numata K."/>
            <person name="Arakawa K."/>
        </authorList>
    </citation>
    <scope>NUCLEOTIDE SEQUENCE</scope>
</reference>
<organism evidence="1 2">
    <name type="scientific">Trichonephila clavipes</name>
    <name type="common">Golden silk orbweaver</name>
    <name type="synonym">Nephila clavipes</name>
    <dbReference type="NCBI Taxonomy" id="2585209"/>
    <lineage>
        <taxon>Eukaryota</taxon>
        <taxon>Metazoa</taxon>
        <taxon>Ecdysozoa</taxon>
        <taxon>Arthropoda</taxon>
        <taxon>Chelicerata</taxon>
        <taxon>Arachnida</taxon>
        <taxon>Araneae</taxon>
        <taxon>Araneomorphae</taxon>
        <taxon>Entelegynae</taxon>
        <taxon>Araneoidea</taxon>
        <taxon>Nephilidae</taxon>
        <taxon>Trichonephila</taxon>
    </lineage>
</organism>
<name>A0A8X6RDV3_TRICX</name>
<evidence type="ECO:0000313" key="1">
    <source>
        <dbReference type="EMBL" id="GFX87777.1"/>
    </source>
</evidence>
<dbReference type="AlphaFoldDB" id="A0A8X6RDV3"/>
<protein>
    <submittedName>
        <fullName evidence="1">Uncharacterized protein</fullName>
    </submittedName>
</protein>
<accession>A0A8X6RDV3</accession>
<proteinExistence type="predicted"/>
<gene>
    <name evidence="1" type="ORF">TNCV_2190531</name>
</gene>
<dbReference type="EMBL" id="BMAU01021039">
    <property type="protein sequence ID" value="GFX87777.1"/>
    <property type="molecule type" value="Genomic_DNA"/>
</dbReference>
<dbReference type="Proteomes" id="UP000887159">
    <property type="component" value="Unassembled WGS sequence"/>
</dbReference>
<keyword evidence="2" id="KW-1185">Reference proteome</keyword>
<sequence length="85" mass="9811">MVVDLGLDMDDSHDIIMQSCHLCQLAYSSIFPVLRSIYTRISFDNENFSLMTMSPSRERDETFRGRGCWPMLYDILAYDTTVTSS</sequence>
<evidence type="ECO:0000313" key="2">
    <source>
        <dbReference type="Proteomes" id="UP000887159"/>
    </source>
</evidence>
<comment type="caution">
    <text evidence="1">The sequence shown here is derived from an EMBL/GenBank/DDBJ whole genome shotgun (WGS) entry which is preliminary data.</text>
</comment>